<keyword evidence="4" id="KW-1185">Reference proteome</keyword>
<dbReference type="InterPro" id="IPR015220">
    <property type="entry name" value="Glucodextranase_N"/>
</dbReference>
<evidence type="ECO:0000313" key="4">
    <source>
        <dbReference type="Proteomes" id="UP001589535"/>
    </source>
</evidence>
<accession>A0ABV5U0Z2</accession>
<dbReference type="SUPFAM" id="SSF74650">
    <property type="entry name" value="Galactose mutarotase-like"/>
    <property type="match status" value="1"/>
</dbReference>
<name>A0ABV5U0Z2_9PSEU</name>
<evidence type="ECO:0000256" key="1">
    <source>
        <dbReference type="SAM" id="SignalP"/>
    </source>
</evidence>
<feature type="chain" id="PRO_5047184117" description="Glucodextranase N-terminal domain-containing protein" evidence="1">
    <location>
        <begin position="29"/>
        <end position="175"/>
    </location>
</feature>
<protein>
    <recommendedName>
        <fullName evidence="2">Glucodextranase N-terminal domain-containing protein</fullName>
    </recommendedName>
</protein>
<dbReference type="Pfam" id="PF09137">
    <property type="entry name" value="Glucodextran_N"/>
    <property type="match status" value="1"/>
</dbReference>
<evidence type="ECO:0000259" key="2">
    <source>
        <dbReference type="Pfam" id="PF09137"/>
    </source>
</evidence>
<gene>
    <name evidence="3" type="ORF">ACFFTO_12090</name>
</gene>
<dbReference type="Gene3D" id="2.70.98.10">
    <property type="match status" value="1"/>
</dbReference>
<dbReference type="RefSeq" id="WP_378192113.1">
    <property type="nucleotide sequence ID" value="NZ_JBHMBK010000007.1"/>
</dbReference>
<dbReference type="Proteomes" id="UP001589535">
    <property type="component" value="Unassembled WGS sequence"/>
</dbReference>
<dbReference type="InterPro" id="IPR014718">
    <property type="entry name" value="GH-type_carb-bd"/>
</dbReference>
<feature type="domain" description="Glucodextranase N-terminal" evidence="2">
    <location>
        <begin position="30"/>
        <end position="163"/>
    </location>
</feature>
<organism evidence="3 4">
    <name type="scientific">Amycolatopsis plumensis</name>
    <dbReference type="NCBI Taxonomy" id="236508"/>
    <lineage>
        <taxon>Bacteria</taxon>
        <taxon>Bacillati</taxon>
        <taxon>Actinomycetota</taxon>
        <taxon>Actinomycetes</taxon>
        <taxon>Pseudonocardiales</taxon>
        <taxon>Pseudonocardiaceae</taxon>
        <taxon>Amycolatopsis</taxon>
    </lineage>
</organism>
<feature type="signal peptide" evidence="1">
    <location>
        <begin position="1"/>
        <end position="28"/>
    </location>
</feature>
<proteinExistence type="predicted"/>
<sequence length="175" mass="18748">MIRSTSSVVLCAVLAAALLPAVSEAAAAAPGPGAVSHFGLARKDCLGTARNTTSKAWFTVAGGVLSDVYAPVIDNTNVETLQFAVTDGRSFTDLQTRDMTYTVRTSAGGMACEVTSTPRSGRYRLVTEYLADPARTGVLIRTRLEPLKDSGRDLKVYVRFDASRQRSARRWAPSC</sequence>
<keyword evidence="1" id="KW-0732">Signal</keyword>
<comment type="caution">
    <text evidence="3">The sequence shown here is derived from an EMBL/GenBank/DDBJ whole genome shotgun (WGS) entry which is preliminary data.</text>
</comment>
<dbReference type="EMBL" id="JBHMBK010000007">
    <property type="protein sequence ID" value="MFB9684924.1"/>
    <property type="molecule type" value="Genomic_DNA"/>
</dbReference>
<dbReference type="InterPro" id="IPR011013">
    <property type="entry name" value="Gal_mutarotase_sf_dom"/>
</dbReference>
<evidence type="ECO:0000313" key="3">
    <source>
        <dbReference type="EMBL" id="MFB9684924.1"/>
    </source>
</evidence>
<reference evidence="3 4" key="1">
    <citation type="submission" date="2024-09" db="EMBL/GenBank/DDBJ databases">
        <authorList>
            <person name="Sun Q."/>
            <person name="Mori K."/>
        </authorList>
    </citation>
    <scope>NUCLEOTIDE SEQUENCE [LARGE SCALE GENOMIC DNA]</scope>
    <source>
        <strain evidence="3 4">JCM 13852</strain>
    </source>
</reference>